<evidence type="ECO:0000259" key="6">
    <source>
        <dbReference type="PROSITE" id="PS51299"/>
    </source>
</evidence>
<feature type="compositionally biased region" description="Low complexity" evidence="5">
    <location>
        <begin position="316"/>
        <end position="325"/>
    </location>
</feature>
<keyword evidence="3" id="KW-0238">DNA-binding</keyword>
<dbReference type="GO" id="GO:0045944">
    <property type="term" value="P:positive regulation of transcription by RNA polymerase II"/>
    <property type="evidence" value="ECO:0007669"/>
    <property type="project" value="TreeGrafter"/>
</dbReference>
<evidence type="ECO:0000256" key="5">
    <source>
        <dbReference type="SAM" id="MobiDB-lite"/>
    </source>
</evidence>
<comment type="similarity">
    <text evidence="1">Belongs to the EFG1/PHD1/stuA family.</text>
</comment>
<evidence type="ECO:0000256" key="3">
    <source>
        <dbReference type="ARBA" id="ARBA00023125"/>
    </source>
</evidence>
<feature type="region of interest" description="Disordered" evidence="5">
    <location>
        <begin position="253"/>
        <end position="380"/>
    </location>
</feature>
<evidence type="ECO:0000313" key="8">
    <source>
        <dbReference type="Proteomes" id="UP000646827"/>
    </source>
</evidence>
<feature type="domain" description="HTH APSES-type" evidence="6">
    <location>
        <begin position="127"/>
        <end position="234"/>
    </location>
</feature>
<name>A0A8H7RZE8_9FUNG</name>
<dbReference type="OrthoDB" id="5407653at2759"/>
<feature type="region of interest" description="Disordered" evidence="5">
    <location>
        <begin position="401"/>
        <end position="425"/>
    </location>
</feature>
<comment type="caution">
    <text evidence="7">The sequence shown here is derived from an EMBL/GenBank/DDBJ whole genome shotgun (WGS) entry which is preliminary data.</text>
</comment>
<evidence type="ECO:0000256" key="4">
    <source>
        <dbReference type="ARBA" id="ARBA00023163"/>
    </source>
</evidence>
<dbReference type="AlphaFoldDB" id="A0A8H7RZE8"/>
<reference evidence="7 8" key="1">
    <citation type="submission" date="2020-12" db="EMBL/GenBank/DDBJ databases">
        <title>Metabolic potential, ecology and presence of endohyphal bacteria is reflected in genomic diversity of Mucoromycotina.</title>
        <authorList>
            <person name="Muszewska A."/>
            <person name="Okrasinska A."/>
            <person name="Steczkiewicz K."/>
            <person name="Drgas O."/>
            <person name="Orlowska M."/>
            <person name="Perlinska-Lenart U."/>
            <person name="Aleksandrzak-Piekarczyk T."/>
            <person name="Szatraj K."/>
            <person name="Zielenkiewicz U."/>
            <person name="Pilsyk S."/>
            <person name="Malc E."/>
            <person name="Mieczkowski P."/>
            <person name="Kruszewska J.S."/>
            <person name="Biernat P."/>
            <person name="Pawlowska J."/>
        </authorList>
    </citation>
    <scope>NUCLEOTIDE SEQUENCE [LARGE SCALE GENOMIC DNA]</scope>
    <source>
        <strain evidence="7 8">CBS 142.35</strain>
    </source>
</reference>
<feature type="compositionally biased region" description="Low complexity" evidence="5">
    <location>
        <begin position="338"/>
        <end position="370"/>
    </location>
</feature>
<feature type="compositionally biased region" description="Low complexity" evidence="5">
    <location>
        <begin position="45"/>
        <end position="85"/>
    </location>
</feature>
<proteinExistence type="inferred from homology"/>
<evidence type="ECO:0000313" key="7">
    <source>
        <dbReference type="EMBL" id="KAG2220082.1"/>
    </source>
</evidence>
<keyword evidence="4" id="KW-0804">Transcription</keyword>
<dbReference type="GO" id="GO:0005634">
    <property type="term" value="C:nucleus"/>
    <property type="evidence" value="ECO:0007669"/>
    <property type="project" value="TreeGrafter"/>
</dbReference>
<accession>A0A8H7RZE8</accession>
<dbReference type="SMART" id="SM01252">
    <property type="entry name" value="KilA-N"/>
    <property type="match status" value="1"/>
</dbReference>
<sequence>MFGYMNPSSDTTPAPATSYNPVISARHSAVVSSMSPPTGQHIPTSSSIYYSNNNHSNISTTSDSPYCYYQHPQHPQHPQQQQQQQHQYYNYPYSTTTAANEEGLTFHHHHQLPLPQPTSEPPITRPKLTTSIWEDQNTICFQVDARGICVARRQDNDMVNGTKLLNVTGISRGKRDGILKNERGRVVVKVGAMHLKGVWITFARAKALAGQFNIDKVLHPLFEDDPTAYFCQYFANNMQATSNNLGSFYLTSQKHHQRENSDNTASSASYMSSHPQQYSSTSASEEQHAATAMYNNNNNNNQHPYVVTGNVVTNNSSSGFSSSSSSHHHQQQHHLHHQSSFNNINNNTNNNNNSSSSIYQQQQRQPSTQQRQEDWVMSPPFSDHTELQQLVLGGSSIISESAPGTPDVNNMFPPHDASAGSTVNGGAGGNGGASFSYSFASPTSSLSPLPMMPNAVDCQQQEDDFYYFYHQH</sequence>
<protein>
    <recommendedName>
        <fullName evidence="6">HTH APSES-type domain-containing protein</fullName>
    </recommendedName>
</protein>
<dbReference type="SUPFAM" id="SSF54616">
    <property type="entry name" value="DNA-binding domain of Mlu1-box binding protein MBP1"/>
    <property type="match status" value="1"/>
</dbReference>
<gene>
    <name evidence="7" type="ORF">INT45_005843</name>
</gene>
<feature type="compositionally biased region" description="Polar residues" evidence="5">
    <location>
        <begin position="262"/>
        <end position="284"/>
    </location>
</feature>
<dbReference type="InterPro" id="IPR018004">
    <property type="entry name" value="KilA/APSES_HTH"/>
</dbReference>
<evidence type="ECO:0000256" key="1">
    <source>
        <dbReference type="ARBA" id="ARBA00007247"/>
    </source>
</evidence>
<keyword evidence="8" id="KW-1185">Reference proteome</keyword>
<organism evidence="7 8">
    <name type="scientific">Circinella minor</name>
    <dbReference type="NCBI Taxonomy" id="1195481"/>
    <lineage>
        <taxon>Eukaryota</taxon>
        <taxon>Fungi</taxon>
        <taxon>Fungi incertae sedis</taxon>
        <taxon>Mucoromycota</taxon>
        <taxon>Mucoromycotina</taxon>
        <taxon>Mucoromycetes</taxon>
        <taxon>Mucorales</taxon>
        <taxon>Lichtheimiaceae</taxon>
        <taxon>Circinella</taxon>
    </lineage>
</organism>
<dbReference type="PANTHER" id="PTHR47792">
    <property type="entry name" value="PROTEIN SOK2-RELATED"/>
    <property type="match status" value="1"/>
</dbReference>
<dbReference type="InterPro" id="IPR003163">
    <property type="entry name" value="Tscrpt_reg_HTH_APSES-type"/>
</dbReference>
<keyword evidence="2" id="KW-0805">Transcription regulation</keyword>
<dbReference type="InterPro" id="IPR036887">
    <property type="entry name" value="HTH_APSES_sf"/>
</dbReference>
<dbReference type="PROSITE" id="PS51299">
    <property type="entry name" value="HTH_APSES"/>
    <property type="match status" value="1"/>
</dbReference>
<dbReference type="Gene3D" id="3.10.260.10">
    <property type="entry name" value="Transcription regulator HTH, APSES-type DNA-binding domain"/>
    <property type="match status" value="1"/>
</dbReference>
<dbReference type="PANTHER" id="PTHR47792:SF1">
    <property type="entry name" value="PROTEIN SOK2-RELATED"/>
    <property type="match status" value="1"/>
</dbReference>
<dbReference type="Proteomes" id="UP000646827">
    <property type="component" value="Unassembled WGS sequence"/>
</dbReference>
<dbReference type="GO" id="GO:0043565">
    <property type="term" value="F:sequence-specific DNA binding"/>
    <property type="evidence" value="ECO:0007669"/>
    <property type="project" value="TreeGrafter"/>
</dbReference>
<dbReference type="EMBL" id="JAEPRB010000152">
    <property type="protein sequence ID" value="KAG2220082.1"/>
    <property type="molecule type" value="Genomic_DNA"/>
</dbReference>
<dbReference type="InterPro" id="IPR029790">
    <property type="entry name" value="EFG1/Phd1/StuA"/>
</dbReference>
<dbReference type="GO" id="GO:0003700">
    <property type="term" value="F:DNA-binding transcription factor activity"/>
    <property type="evidence" value="ECO:0007669"/>
    <property type="project" value="TreeGrafter"/>
</dbReference>
<feature type="region of interest" description="Disordered" evidence="5">
    <location>
        <begin position="30"/>
        <end position="85"/>
    </location>
</feature>
<evidence type="ECO:0000256" key="2">
    <source>
        <dbReference type="ARBA" id="ARBA00023015"/>
    </source>
</evidence>
<feature type="compositionally biased region" description="Basic residues" evidence="5">
    <location>
        <begin position="326"/>
        <end position="337"/>
    </location>
</feature>
<feature type="compositionally biased region" description="Polar residues" evidence="5">
    <location>
        <begin position="30"/>
        <end position="44"/>
    </location>
</feature>